<evidence type="ECO:0000313" key="1">
    <source>
        <dbReference type="EMBL" id="PSB19153.1"/>
    </source>
</evidence>
<organism evidence="1 2">
    <name type="scientific">Phormidesmis priestleyi ULC007</name>
    <dbReference type="NCBI Taxonomy" id="1920490"/>
    <lineage>
        <taxon>Bacteria</taxon>
        <taxon>Bacillati</taxon>
        <taxon>Cyanobacteriota</taxon>
        <taxon>Cyanophyceae</taxon>
        <taxon>Leptolyngbyales</taxon>
        <taxon>Leptolyngbyaceae</taxon>
        <taxon>Phormidesmis</taxon>
    </lineage>
</organism>
<reference evidence="1 2" key="2">
    <citation type="submission" date="2018-03" db="EMBL/GenBank/DDBJ databases">
        <title>The ancient ancestry and fast evolution of plastids.</title>
        <authorList>
            <person name="Moore K.R."/>
            <person name="Magnabosco C."/>
            <person name="Momper L."/>
            <person name="Gold D.A."/>
            <person name="Bosak T."/>
            <person name="Fournier G.P."/>
        </authorList>
    </citation>
    <scope>NUCLEOTIDE SEQUENCE [LARGE SCALE GENOMIC DNA]</scope>
    <source>
        <strain evidence="1 2">ULC007</strain>
    </source>
</reference>
<gene>
    <name evidence="1" type="ORF">C7B65_12815</name>
</gene>
<evidence type="ECO:0000313" key="2">
    <source>
        <dbReference type="Proteomes" id="UP000238634"/>
    </source>
</evidence>
<protein>
    <submittedName>
        <fullName evidence="1">Uncharacterized protein</fullName>
    </submittedName>
</protein>
<comment type="caution">
    <text evidence="1">The sequence shown here is derived from an EMBL/GenBank/DDBJ whole genome shotgun (WGS) entry which is preliminary data.</text>
</comment>
<sequence>MKIATGLTFGAVGAYAFSQGVSNFTQSSHFQPELDVQSIVAHASAQSLNKTIAPAIVKFNPEPNPEPIGTGGTGTR</sequence>
<dbReference type="OrthoDB" id="9978982at2"/>
<dbReference type="Proteomes" id="UP000238634">
    <property type="component" value="Unassembled WGS sequence"/>
</dbReference>
<keyword evidence="2" id="KW-1185">Reference proteome</keyword>
<dbReference type="RefSeq" id="WP_073070431.1">
    <property type="nucleotide sequence ID" value="NZ_MPPI01000007.1"/>
</dbReference>
<proteinExistence type="predicted"/>
<dbReference type="AlphaFoldDB" id="A0A2T1DFC0"/>
<name>A0A2T1DFC0_9CYAN</name>
<accession>A0A2T1DFC0</accession>
<dbReference type="EMBL" id="PVWG01000012">
    <property type="protein sequence ID" value="PSB19153.1"/>
    <property type="molecule type" value="Genomic_DNA"/>
</dbReference>
<reference evidence="1 2" key="1">
    <citation type="submission" date="2018-02" db="EMBL/GenBank/DDBJ databases">
        <authorList>
            <person name="Cohen D.B."/>
            <person name="Kent A.D."/>
        </authorList>
    </citation>
    <scope>NUCLEOTIDE SEQUENCE [LARGE SCALE GENOMIC DNA]</scope>
    <source>
        <strain evidence="1 2">ULC007</strain>
    </source>
</reference>